<keyword evidence="9 10" id="KW-0472">Membrane</keyword>
<evidence type="ECO:0000256" key="7">
    <source>
        <dbReference type="ARBA" id="ARBA00022786"/>
    </source>
</evidence>
<keyword evidence="5" id="KW-0808">Transferase</keyword>
<dbReference type="InterPro" id="IPR021319">
    <property type="entry name" value="DUF2921"/>
</dbReference>
<dbReference type="PANTHER" id="PTHR33389">
    <property type="entry name" value="FAMILY PROTEIN, PUTATIVE (DUF2921)-RELATED"/>
    <property type="match status" value="1"/>
</dbReference>
<dbReference type="GO" id="GO:0061630">
    <property type="term" value="F:ubiquitin protein ligase activity"/>
    <property type="evidence" value="ECO:0007669"/>
    <property type="project" value="UniProtKB-EC"/>
</dbReference>
<evidence type="ECO:0000256" key="5">
    <source>
        <dbReference type="ARBA" id="ARBA00022679"/>
    </source>
</evidence>
<evidence type="ECO:0000259" key="12">
    <source>
        <dbReference type="Pfam" id="PF25333"/>
    </source>
</evidence>
<dbReference type="Proteomes" id="UP000729402">
    <property type="component" value="Unassembled WGS sequence"/>
</dbReference>
<evidence type="ECO:0000259" key="11">
    <source>
        <dbReference type="Pfam" id="PF11145"/>
    </source>
</evidence>
<dbReference type="AlphaFoldDB" id="A0A8J5VQ74"/>
<evidence type="ECO:0000256" key="2">
    <source>
        <dbReference type="ARBA" id="ARBA00004127"/>
    </source>
</evidence>
<evidence type="ECO:0000256" key="3">
    <source>
        <dbReference type="ARBA" id="ARBA00004906"/>
    </source>
</evidence>
<reference evidence="13" key="1">
    <citation type="journal article" date="2021" name="bioRxiv">
        <title>Whole Genome Assembly and Annotation of Northern Wild Rice, Zizania palustris L., Supports a Whole Genome Duplication in the Zizania Genus.</title>
        <authorList>
            <person name="Haas M."/>
            <person name="Kono T."/>
            <person name="Macchietto M."/>
            <person name="Millas R."/>
            <person name="McGilp L."/>
            <person name="Shao M."/>
            <person name="Duquette J."/>
            <person name="Hirsch C.N."/>
            <person name="Kimball J."/>
        </authorList>
    </citation>
    <scope>NUCLEOTIDE SEQUENCE</scope>
    <source>
        <tissue evidence="13">Fresh leaf tissue</tissue>
    </source>
</reference>
<feature type="domain" description="DUF2921" evidence="12">
    <location>
        <begin position="1"/>
        <end position="51"/>
    </location>
</feature>
<feature type="transmembrane region" description="Helical" evidence="10">
    <location>
        <begin position="100"/>
        <end position="129"/>
    </location>
</feature>
<dbReference type="Pfam" id="PF11145">
    <property type="entry name" value="DUF2921"/>
    <property type="match status" value="1"/>
</dbReference>
<comment type="pathway">
    <text evidence="3">Protein modification; protein ubiquitination.</text>
</comment>
<proteinExistence type="predicted"/>
<evidence type="ECO:0000256" key="10">
    <source>
        <dbReference type="SAM" id="Phobius"/>
    </source>
</evidence>
<sequence length="363" mass="39960">MVGCQEINRSTDCQIMVTVHFASLDAKGKGHGRGRISSTRDRSDRLYFDVIDIALYGMYLEQIEESIWRTDLESIMAVATATLSCVFAVLQIRHTRANPAAAAATSVSMLAVVALGHVAHLALNVDAMFVSRRRHYVQVSASGTLELNEVMLRLPTLVAFALQLFLLQLVRSNRISAADNGRPAKAERWPPRRTVHAINNVRAARDNPLIVRVAADPATLWDDLASYAGLILDGFLLPQVIFNAFSASRVRAISPWFYVGGTVLRAAPHVYDVFRARSYVPSLRPSYVYAGPRDDLFGVAWDVAVPLGAASLALLLFLQQRLGGAFFVKGRRHGEYEMVSSSIGSRQEVDKAIDHGHQDATED</sequence>
<dbReference type="Pfam" id="PF25333">
    <property type="entry name" value="DUF2921_N"/>
    <property type="match status" value="1"/>
</dbReference>
<gene>
    <name evidence="13" type="ORF">GUJ93_ZPchr0001g30727</name>
</gene>
<feature type="transmembrane region" description="Helical" evidence="10">
    <location>
        <begin position="296"/>
        <end position="318"/>
    </location>
</feature>
<feature type="transmembrane region" description="Helical" evidence="10">
    <location>
        <begin position="75"/>
        <end position="94"/>
    </location>
</feature>
<keyword evidence="7" id="KW-0833">Ubl conjugation pathway</keyword>
<evidence type="ECO:0000256" key="8">
    <source>
        <dbReference type="ARBA" id="ARBA00022989"/>
    </source>
</evidence>
<reference evidence="13" key="2">
    <citation type="submission" date="2021-02" db="EMBL/GenBank/DDBJ databases">
        <authorList>
            <person name="Kimball J.A."/>
            <person name="Haas M.W."/>
            <person name="Macchietto M."/>
            <person name="Kono T."/>
            <person name="Duquette J."/>
            <person name="Shao M."/>
        </authorList>
    </citation>
    <scope>NUCLEOTIDE SEQUENCE</scope>
    <source>
        <tissue evidence="13">Fresh leaf tissue</tissue>
    </source>
</reference>
<keyword evidence="8 10" id="KW-1133">Transmembrane helix</keyword>
<evidence type="ECO:0000256" key="9">
    <source>
        <dbReference type="ARBA" id="ARBA00023136"/>
    </source>
</evidence>
<dbReference type="EC" id="2.3.2.27" evidence="4"/>
<feature type="domain" description="SWEET-like" evidence="11">
    <location>
        <begin position="62"/>
        <end position="331"/>
    </location>
</feature>
<comment type="catalytic activity">
    <reaction evidence="1">
        <text>S-ubiquitinyl-[E2 ubiquitin-conjugating enzyme]-L-cysteine + [acceptor protein]-L-lysine = [E2 ubiquitin-conjugating enzyme]-L-cysteine + N(6)-ubiquitinyl-[acceptor protein]-L-lysine.</text>
        <dbReference type="EC" id="2.3.2.27"/>
    </reaction>
</comment>
<evidence type="ECO:0000256" key="4">
    <source>
        <dbReference type="ARBA" id="ARBA00012483"/>
    </source>
</evidence>
<evidence type="ECO:0000313" key="13">
    <source>
        <dbReference type="EMBL" id="KAG8055863.1"/>
    </source>
</evidence>
<keyword evidence="14" id="KW-1185">Reference proteome</keyword>
<evidence type="ECO:0000256" key="1">
    <source>
        <dbReference type="ARBA" id="ARBA00000900"/>
    </source>
</evidence>
<evidence type="ECO:0000313" key="14">
    <source>
        <dbReference type="Proteomes" id="UP000729402"/>
    </source>
</evidence>
<dbReference type="OrthoDB" id="682886at2759"/>
<dbReference type="GO" id="GO:0012505">
    <property type="term" value="C:endomembrane system"/>
    <property type="evidence" value="ECO:0007669"/>
    <property type="project" value="UniProtKB-SubCell"/>
</dbReference>
<comment type="caution">
    <text evidence="13">The sequence shown here is derived from an EMBL/GenBank/DDBJ whole genome shotgun (WGS) entry which is preliminary data.</text>
</comment>
<dbReference type="PANTHER" id="PTHR33389:SF7">
    <property type="entry name" value="OS01G0678000 PROTEIN"/>
    <property type="match status" value="1"/>
</dbReference>
<dbReference type="InterPro" id="IPR057425">
    <property type="entry name" value="DUF2921_N"/>
</dbReference>
<accession>A0A8J5VQ74</accession>
<keyword evidence="6 10" id="KW-0812">Transmembrane</keyword>
<evidence type="ECO:0000256" key="6">
    <source>
        <dbReference type="ARBA" id="ARBA00022692"/>
    </source>
</evidence>
<name>A0A8J5VQ74_ZIZPA</name>
<comment type="subcellular location">
    <subcellularLocation>
        <location evidence="2">Endomembrane system</location>
        <topology evidence="2">Multi-pass membrane protein</topology>
    </subcellularLocation>
</comment>
<dbReference type="EMBL" id="JAAALK010000288">
    <property type="protein sequence ID" value="KAG8055863.1"/>
    <property type="molecule type" value="Genomic_DNA"/>
</dbReference>
<organism evidence="13 14">
    <name type="scientific">Zizania palustris</name>
    <name type="common">Northern wild rice</name>
    <dbReference type="NCBI Taxonomy" id="103762"/>
    <lineage>
        <taxon>Eukaryota</taxon>
        <taxon>Viridiplantae</taxon>
        <taxon>Streptophyta</taxon>
        <taxon>Embryophyta</taxon>
        <taxon>Tracheophyta</taxon>
        <taxon>Spermatophyta</taxon>
        <taxon>Magnoliopsida</taxon>
        <taxon>Liliopsida</taxon>
        <taxon>Poales</taxon>
        <taxon>Poaceae</taxon>
        <taxon>BOP clade</taxon>
        <taxon>Oryzoideae</taxon>
        <taxon>Oryzeae</taxon>
        <taxon>Zizaniinae</taxon>
        <taxon>Zizania</taxon>
    </lineage>
</organism>
<protein>
    <recommendedName>
        <fullName evidence="4">RING-type E3 ubiquitin transferase</fullName>
        <ecNumber evidence="4">2.3.2.27</ecNumber>
    </recommendedName>
</protein>